<name>A0A010RWI3_9PEZI</name>
<dbReference type="Pfam" id="PF13489">
    <property type="entry name" value="Methyltransf_23"/>
    <property type="match status" value="1"/>
</dbReference>
<dbReference type="InterPro" id="IPR020568">
    <property type="entry name" value="Ribosomal_Su5_D2-typ_SF"/>
</dbReference>
<dbReference type="GO" id="GO:0140469">
    <property type="term" value="P:GCN2-mediated signaling"/>
    <property type="evidence" value="ECO:0007669"/>
    <property type="project" value="TreeGrafter"/>
</dbReference>
<dbReference type="Pfam" id="PF01205">
    <property type="entry name" value="Impact_N"/>
    <property type="match status" value="1"/>
</dbReference>
<evidence type="ECO:0000256" key="1">
    <source>
        <dbReference type="ARBA" id="ARBA00007665"/>
    </source>
</evidence>
<reference evidence="4 5" key="1">
    <citation type="submission" date="2014-02" db="EMBL/GenBank/DDBJ databases">
        <title>The genome sequence of Colletotrichum fioriniae PJ7.</title>
        <authorList>
            <person name="Baroncelli R."/>
            <person name="Thon M.R."/>
        </authorList>
    </citation>
    <scope>NUCLEOTIDE SEQUENCE [LARGE SCALE GENOMIC DNA]</scope>
    <source>
        <strain evidence="4 5">PJ7</strain>
    </source>
</reference>
<dbReference type="InterPro" id="IPR023582">
    <property type="entry name" value="Impact"/>
</dbReference>
<comment type="similarity">
    <text evidence="1">Belongs to the IMPACT family.</text>
</comment>
<dbReference type="InterPro" id="IPR001498">
    <property type="entry name" value="Impact_N"/>
</dbReference>
<dbReference type="SUPFAM" id="SSF53335">
    <property type="entry name" value="S-adenosyl-L-methionine-dependent methyltransferases"/>
    <property type="match status" value="1"/>
</dbReference>
<accession>A0A010RWI3</accession>
<protein>
    <recommendedName>
        <fullName evidence="3">Impact N-terminal domain-containing protein</fullName>
    </recommendedName>
</protein>
<dbReference type="AlphaFoldDB" id="A0A010RWI3"/>
<keyword evidence="5" id="KW-1185">Reference proteome</keyword>
<feature type="compositionally biased region" description="Basic and acidic residues" evidence="2">
    <location>
        <begin position="245"/>
        <end position="264"/>
    </location>
</feature>
<dbReference type="PANTHER" id="PTHR16301:SF4">
    <property type="entry name" value="IMPACT N-TERMINAL DOMAIN-CONTAINING PROTEIN"/>
    <property type="match status" value="1"/>
</dbReference>
<dbReference type="SUPFAM" id="SSF54211">
    <property type="entry name" value="Ribosomal protein S5 domain 2-like"/>
    <property type="match status" value="1"/>
</dbReference>
<sequence length="889" mass="96357">MASQQDLQELLRVITSRKGVTMMAAMGQVKALQTVQLRRYVDRECGSAFIFHQSYEHVDSIQQISDAPLDLIERGLGDSKSAKALQTACKTHLKRASTKRSGDHLTSPGEKRPKNHHPGDNAGGPAQRVEDTEAALSLPVVTDEKEIAGASIFTNRAPLMLAFVLELLRHTMPMQPMSSRLSLAQAVVSANSKSKAISIGLAKAANEDGSWGEGQPKVNIMGRAIAVLKRGDFDLQGSGLVSPESPERASDDSLQGRKPSESSKQDPGSVAFTENRWSASRQVTFKSSTFVARVANVEDGTQASGLVRSLLLSDPHLQTATHNAWAYRVKRKGQGGRQDKWSEEVREASEDDGESGCGEFIQRLIREAGIVDVVVVLTRWFGGEMLGPDRWRLMRNVVTEALSQRLRLTQGHGGCDDVAVWALDLQNTGNGPGSRSANGTSGNVVGIPTYRPESARAYLLKSFASGQSEGVPIGDNSGGSASKAKQKRVSKSEGDGERVRNLGRLLGALRLLFDSWSSLGPLEMDRKAFSCYASRRANQLPPSPTTPNTLETADAIFKARKIPLLASGVVALGLGIYVSLLASSFYSSTCHENSEPAPDEVPTGRPSVFSNDSAKKFDQSLEGSEWLMGITSLRKRLAAEAFGHVLEVAMGTGRNLPFYDWSHVISSPNSATQALAGPKANARPRKTDAAIAAPMISYTGIDISDEMLGVAAQKLAETVPELAGADPITEKQTVPSPAEWNDISYHAGRLRMFRSDIHEHIPSPPQQSCPQAKYDFICSTFSLCSVRDPEQMVRDLASKVKPNTGKIVLVEHGRGWWGFLNGLLDKSAASHFQKYGCWWNRDIAEIVENAAQSTPGLQVTKVDRPYFTQLGTTLWIELKVSDSGVLSNP</sequence>
<dbReference type="eggNOG" id="KOG4300">
    <property type="taxonomic scope" value="Eukaryota"/>
</dbReference>
<dbReference type="InterPro" id="IPR029063">
    <property type="entry name" value="SAM-dependent_MTases_sf"/>
</dbReference>
<feature type="region of interest" description="Disordered" evidence="2">
    <location>
        <begin position="237"/>
        <end position="273"/>
    </location>
</feature>
<dbReference type="InterPro" id="IPR036956">
    <property type="entry name" value="Impact_N_sf"/>
</dbReference>
<dbReference type="PANTHER" id="PTHR16301">
    <property type="entry name" value="IMPACT-RELATED"/>
    <property type="match status" value="1"/>
</dbReference>
<dbReference type="Gene3D" id="3.40.50.150">
    <property type="entry name" value="Vaccinia Virus protein VP39"/>
    <property type="match status" value="1"/>
</dbReference>
<dbReference type="GO" id="GO:0006446">
    <property type="term" value="P:regulation of translational initiation"/>
    <property type="evidence" value="ECO:0007669"/>
    <property type="project" value="TreeGrafter"/>
</dbReference>
<organism evidence="4 5">
    <name type="scientific">Colletotrichum fioriniae PJ7</name>
    <dbReference type="NCBI Taxonomy" id="1445577"/>
    <lineage>
        <taxon>Eukaryota</taxon>
        <taxon>Fungi</taxon>
        <taxon>Dikarya</taxon>
        <taxon>Ascomycota</taxon>
        <taxon>Pezizomycotina</taxon>
        <taxon>Sordariomycetes</taxon>
        <taxon>Hypocreomycetidae</taxon>
        <taxon>Glomerellales</taxon>
        <taxon>Glomerellaceae</taxon>
        <taxon>Colletotrichum</taxon>
        <taxon>Colletotrichum acutatum species complex</taxon>
    </lineage>
</organism>
<feature type="domain" description="Impact N-terminal" evidence="3">
    <location>
        <begin position="286"/>
        <end position="402"/>
    </location>
</feature>
<gene>
    <name evidence="4" type="ORF">CFIO01_03454</name>
</gene>
<dbReference type="HOGENOM" id="CLU_015491_0_0_1"/>
<dbReference type="EMBL" id="JARH01000803">
    <property type="protein sequence ID" value="EXF76643.1"/>
    <property type="molecule type" value="Genomic_DNA"/>
</dbReference>
<dbReference type="STRING" id="1445577.A0A010RWI3"/>
<dbReference type="Gene3D" id="3.30.230.30">
    <property type="entry name" value="Impact, N-terminal domain"/>
    <property type="match status" value="1"/>
</dbReference>
<evidence type="ECO:0000259" key="3">
    <source>
        <dbReference type="Pfam" id="PF01205"/>
    </source>
</evidence>
<dbReference type="KEGG" id="cfj:CFIO01_03454"/>
<comment type="caution">
    <text evidence="4">The sequence shown here is derived from an EMBL/GenBank/DDBJ whole genome shotgun (WGS) entry which is preliminary data.</text>
</comment>
<proteinExistence type="inferred from homology"/>
<evidence type="ECO:0000313" key="5">
    <source>
        <dbReference type="Proteomes" id="UP000020467"/>
    </source>
</evidence>
<evidence type="ECO:0000256" key="2">
    <source>
        <dbReference type="SAM" id="MobiDB-lite"/>
    </source>
</evidence>
<dbReference type="Proteomes" id="UP000020467">
    <property type="component" value="Unassembled WGS sequence"/>
</dbReference>
<dbReference type="GO" id="GO:0005737">
    <property type="term" value="C:cytoplasm"/>
    <property type="evidence" value="ECO:0007669"/>
    <property type="project" value="TreeGrafter"/>
</dbReference>
<evidence type="ECO:0000313" key="4">
    <source>
        <dbReference type="EMBL" id="EXF76643.1"/>
    </source>
</evidence>
<feature type="region of interest" description="Disordered" evidence="2">
    <location>
        <begin position="470"/>
        <end position="496"/>
    </location>
</feature>
<feature type="region of interest" description="Disordered" evidence="2">
    <location>
        <begin position="92"/>
        <end position="129"/>
    </location>
</feature>
<dbReference type="OrthoDB" id="416496at2759"/>
<dbReference type="eggNOG" id="KOG3299">
    <property type="taxonomic scope" value="Eukaryota"/>
</dbReference>